<dbReference type="CDD" id="cd22754">
    <property type="entry name" value="OTU_wMelOTU-like"/>
    <property type="match status" value="1"/>
</dbReference>
<dbReference type="GO" id="GO:0043531">
    <property type="term" value="F:ADP binding"/>
    <property type="evidence" value="ECO:0007669"/>
    <property type="project" value="InterPro"/>
</dbReference>
<dbReference type="EMBL" id="JAFNEN010001294">
    <property type="protein sequence ID" value="KAG8174178.1"/>
    <property type="molecule type" value="Genomic_DNA"/>
</dbReference>
<feature type="compositionally biased region" description="Acidic residues" evidence="1">
    <location>
        <begin position="228"/>
        <end position="237"/>
    </location>
</feature>
<sequence>MLEVQHPVDYFKKEREVNEPVEREQYTEQISKSHKFERNRRVNTRLPENFEIGKAVGRGDCFFDAVVQGLKQLKPEMDFTVKSLRMVCKEFAQSQLDNGSSWLTKALKSETEPINEYLPRIEFTVSEIDKNLEEVKLLQLKSPIWGRTEIEGRIICKKYSIKLHVIEKYNVEGKEIWAHQIVDESGSKSIGDINYDEANTIHIINNGNSHFEPILNTRNTAQVSSIDEKDENPEPVEIEQPGTSERAGKKRPSIGEEDQSMVKKINLLSQEEDKLAHEYVKYFIIEFQVIIKFYKNYQGKTFSEMVNIGEAKRVVSEIFSGVVSALPGIFTHDTHKHGAIPAMTATSKNIFFPYVNFIIESFLGDKEQKMKIKKKLEAITKDKSDEDLNKEVLEAAATIFYMYKTTLLENDDNVEKLAEVAVNKIISYLKEDTVGEIGNIENVILTAIKQKGELVEEHLKVYDEPTDPFTIDEIEKVTRLKESVLSELKPNKALDKVEVQKIVEEVLENFYKKTKSEKQPPKGTMFDLNKPIENFTGRKKDLEDLHEKLSGQSVTAIVQKISELSINSQTSNSGNLGSNGQQASVSGLGGIGKTQLALKYAEKYSTDYDNNVIWINAQDISGSFERLASKLGITKKDVDDDEKKTHDLAQEIYEHFKKAKSLFIFDNVENYQQIEKYLPKQFVGNKPSILITSRYRNWENTRVEVLDLDVFTLEEAKEFIRTKLEIAGGDSLQDKEINALAEKLGRLPLALAQAVAYIKQSKNINSKFGINDYLAIYDEKNKQLLGSDALEKSNDPYTKTVLTTWQVTLDKIKEEGVDGQKAIEILNIMAYFNPDEISNKIFLQLESSGNVNRAIQLLKDYSIDFFQN</sequence>
<evidence type="ECO:0000313" key="3">
    <source>
        <dbReference type="EMBL" id="KAG8174178.1"/>
    </source>
</evidence>
<keyword evidence="4" id="KW-1185">Reference proteome</keyword>
<dbReference type="PROSITE" id="PS50802">
    <property type="entry name" value="OTU"/>
    <property type="match status" value="1"/>
</dbReference>
<name>A0AAV6TRJ0_9ARAC</name>
<dbReference type="AlphaFoldDB" id="A0AAV6TRJ0"/>
<dbReference type="Gene3D" id="3.90.70.80">
    <property type="match status" value="1"/>
</dbReference>
<dbReference type="Gene3D" id="3.40.50.300">
    <property type="entry name" value="P-loop containing nucleotide triphosphate hydrolases"/>
    <property type="match status" value="1"/>
</dbReference>
<dbReference type="InterPro" id="IPR002182">
    <property type="entry name" value="NB-ARC"/>
</dbReference>
<protein>
    <recommendedName>
        <fullName evidence="2">OTU domain-containing protein</fullName>
    </recommendedName>
</protein>
<comment type="caution">
    <text evidence="3">The sequence shown here is derived from an EMBL/GenBank/DDBJ whole genome shotgun (WGS) entry which is preliminary data.</text>
</comment>
<dbReference type="PANTHER" id="PTHR35205">
    <property type="entry name" value="NB-ARC AND TPR DOMAIN PROTEIN"/>
    <property type="match status" value="1"/>
</dbReference>
<dbReference type="Pfam" id="PF00931">
    <property type="entry name" value="NB-ARC"/>
    <property type="match status" value="1"/>
</dbReference>
<accession>A0AAV6TRJ0</accession>
<feature type="region of interest" description="Disordered" evidence="1">
    <location>
        <begin position="224"/>
        <end position="257"/>
    </location>
</feature>
<evidence type="ECO:0000256" key="1">
    <source>
        <dbReference type="SAM" id="MobiDB-lite"/>
    </source>
</evidence>
<reference evidence="3 4" key="1">
    <citation type="journal article" date="2022" name="Nat. Ecol. Evol.">
        <title>A masculinizing supergene underlies an exaggerated male reproductive morph in a spider.</title>
        <authorList>
            <person name="Hendrickx F."/>
            <person name="De Corte Z."/>
            <person name="Sonet G."/>
            <person name="Van Belleghem S.M."/>
            <person name="Kostlbacher S."/>
            <person name="Vangestel C."/>
        </authorList>
    </citation>
    <scope>NUCLEOTIDE SEQUENCE [LARGE SCALE GENOMIC DNA]</scope>
    <source>
        <strain evidence="3">W744_W776</strain>
    </source>
</reference>
<dbReference type="Proteomes" id="UP000827092">
    <property type="component" value="Unassembled WGS sequence"/>
</dbReference>
<dbReference type="InterPro" id="IPR003323">
    <property type="entry name" value="OTU_dom"/>
</dbReference>
<proteinExistence type="predicted"/>
<gene>
    <name evidence="3" type="ORF">JTE90_005897</name>
</gene>
<evidence type="ECO:0000313" key="4">
    <source>
        <dbReference type="Proteomes" id="UP000827092"/>
    </source>
</evidence>
<evidence type="ECO:0000259" key="2">
    <source>
        <dbReference type="PROSITE" id="PS50802"/>
    </source>
</evidence>
<dbReference type="SUPFAM" id="SSF52540">
    <property type="entry name" value="P-loop containing nucleoside triphosphate hydrolases"/>
    <property type="match status" value="1"/>
</dbReference>
<organism evidence="3 4">
    <name type="scientific">Oedothorax gibbosus</name>
    <dbReference type="NCBI Taxonomy" id="931172"/>
    <lineage>
        <taxon>Eukaryota</taxon>
        <taxon>Metazoa</taxon>
        <taxon>Ecdysozoa</taxon>
        <taxon>Arthropoda</taxon>
        <taxon>Chelicerata</taxon>
        <taxon>Arachnida</taxon>
        <taxon>Araneae</taxon>
        <taxon>Araneomorphae</taxon>
        <taxon>Entelegynae</taxon>
        <taxon>Araneoidea</taxon>
        <taxon>Linyphiidae</taxon>
        <taxon>Erigoninae</taxon>
        <taxon>Oedothorax</taxon>
    </lineage>
</organism>
<dbReference type="PANTHER" id="PTHR35205:SF1">
    <property type="entry name" value="ZU5 DOMAIN-CONTAINING PROTEIN"/>
    <property type="match status" value="1"/>
</dbReference>
<dbReference type="InterPro" id="IPR027417">
    <property type="entry name" value="P-loop_NTPase"/>
</dbReference>
<feature type="domain" description="OTU" evidence="2">
    <location>
        <begin position="50"/>
        <end position="217"/>
    </location>
</feature>